<organism evidence="1 2">
    <name type="scientific">Polarella glacialis</name>
    <name type="common">Dinoflagellate</name>
    <dbReference type="NCBI Taxonomy" id="89957"/>
    <lineage>
        <taxon>Eukaryota</taxon>
        <taxon>Sar</taxon>
        <taxon>Alveolata</taxon>
        <taxon>Dinophyceae</taxon>
        <taxon>Suessiales</taxon>
        <taxon>Suessiaceae</taxon>
        <taxon>Polarella</taxon>
    </lineage>
</organism>
<feature type="non-terminal residue" evidence="1">
    <location>
        <position position="487"/>
    </location>
</feature>
<sequence length="487" mass="54050">MRNVQRCPVHLTAYSSCNVMEAGRFTGLIVIFRCSTPGFGVTPEEVRESLVELQNIAHSRGKHWAELESWKAAGGQVAEVLVTSWAAQAAGIASPPASSQSALITHFTPSSQEAAIEAEPFADLLACFAERQGMKFVHDKEPHLEFPWARWRKDGFLLDSYLLGVEAAGSAGLPSPPNASRHLAAFLEPTTSASPTGVGVAGLTGIPIPKAKFAGLFMQRPEQLEKLFESIGRRAEWRRLQANLGVVNGPPVRWAKVWSIEASLKEHEAVVFLDYDVTVRPDCLGAARLMHELFRPSPENVVPHIVVRDAPLGIDCMNSGFVALRRTPLTDVFLKLWKAKLRWPGIIHGDQGALAETILEMLDLEHRLTRSIQEGISLAETTGYDHRCIAFLFSLANGMHSWRSYCDCYQYYLQVLTGGPFRNRTSGLVRFIDPRKIDVNFVPQQEYGGGDLKRLQRMRLLPLDLDNRWQHAASGAGRQPLTTMPRP</sequence>
<reference evidence="1" key="1">
    <citation type="submission" date="2021-02" db="EMBL/GenBank/DDBJ databases">
        <authorList>
            <person name="Dougan E. K."/>
            <person name="Rhodes N."/>
            <person name="Thang M."/>
            <person name="Chan C."/>
        </authorList>
    </citation>
    <scope>NUCLEOTIDE SEQUENCE</scope>
</reference>
<dbReference type="EMBL" id="CAJNNV010001411">
    <property type="protein sequence ID" value="CAE8584998.1"/>
    <property type="molecule type" value="Genomic_DNA"/>
</dbReference>
<protein>
    <submittedName>
        <fullName evidence="1">Uncharacterized protein</fullName>
    </submittedName>
</protein>
<dbReference type="AlphaFoldDB" id="A0A813DHB9"/>
<accession>A0A813DHB9</accession>
<evidence type="ECO:0000313" key="2">
    <source>
        <dbReference type="Proteomes" id="UP000654075"/>
    </source>
</evidence>
<evidence type="ECO:0000313" key="1">
    <source>
        <dbReference type="EMBL" id="CAE8584998.1"/>
    </source>
</evidence>
<proteinExistence type="predicted"/>
<keyword evidence="2" id="KW-1185">Reference proteome</keyword>
<name>A0A813DHB9_POLGL</name>
<comment type="caution">
    <text evidence="1">The sequence shown here is derived from an EMBL/GenBank/DDBJ whole genome shotgun (WGS) entry which is preliminary data.</text>
</comment>
<dbReference type="OrthoDB" id="428629at2759"/>
<gene>
    <name evidence="1" type="ORF">PGLA1383_LOCUS3919</name>
</gene>
<dbReference type="Proteomes" id="UP000654075">
    <property type="component" value="Unassembled WGS sequence"/>
</dbReference>